<accession>A0A7I7T8C4</accession>
<keyword evidence="2" id="KW-1185">Reference proteome</keyword>
<reference evidence="1 2" key="1">
    <citation type="journal article" date="2019" name="Emerg. Microbes Infect.">
        <title>Comprehensive subspecies identification of 175 nontuberculous mycobacteria species based on 7547 genomic profiles.</title>
        <authorList>
            <person name="Matsumoto Y."/>
            <person name="Kinjo T."/>
            <person name="Motooka D."/>
            <person name="Nabeya D."/>
            <person name="Jung N."/>
            <person name="Uechi K."/>
            <person name="Horii T."/>
            <person name="Iida T."/>
            <person name="Fujita J."/>
            <person name="Nakamura S."/>
        </authorList>
    </citation>
    <scope>NUCLEOTIDE SEQUENCE [LARGE SCALE GENOMIC DNA]</scope>
    <source>
        <strain evidence="1 2">JCM 30396</strain>
    </source>
</reference>
<dbReference type="EMBL" id="AP022596">
    <property type="protein sequence ID" value="BBY65487.1"/>
    <property type="molecule type" value="Genomic_DNA"/>
</dbReference>
<evidence type="ECO:0000313" key="2">
    <source>
        <dbReference type="Proteomes" id="UP000467148"/>
    </source>
</evidence>
<protein>
    <submittedName>
        <fullName evidence="1">Uncharacterized protein</fullName>
    </submittedName>
</protein>
<name>A0A7I7T8C4_9MYCO</name>
<dbReference type="KEGG" id="mhev:MHEL_37300"/>
<organism evidence="1 2">
    <name type="scientific">Mycolicibacterium helvum</name>
    <dbReference type="NCBI Taxonomy" id="1534349"/>
    <lineage>
        <taxon>Bacteria</taxon>
        <taxon>Bacillati</taxon>
        <taxon>Actinomycetota</taxon>
        <taxon>Actinomycetes</taxon>
        <taxon>Mycobacteriales</taxon>
        <taxon>Mycobacteriaceae</taxon>
        <taxon>Mycolicibacterium</taxon>
    </lineage>
</organism>
<evidence type="ECO:0000313" key="1">
    <source>
        <dbReference type="EMBL" id="BBY65487.1"/>
    </source>
</evidence>
<proteinExistence type="predicted"/>
<dbReference type="Proteomes" id="UP000467148">
    <property type="component" value="Chromosome"/>
</dbReference>
<sequence>MWTKAERPYADAFWMRIDALSERYGGDGLSVVMAMSPNAARPLVGSVARVGRGVLGTAH</sequence>
<gene>
    <name evidence="1" type="ORF">MHEL_37300</name>
</gene>
<dbReference type="AlphaFoldDB" id="A0A7I7T8C4"/>